<proteinExistence type="inferred from homology"/>
<dbReference type="InterPro" id="IPR029052">
    <property type="entry name" value="Metallo-depent_PP-like"/>
</dbReference>
<dbReference type="CDD" id="cd07402">
    <property type="entry name" value="MPP_GpdQ"/>
    <property type="match status" value="1"/>
</dbReference>
<keyword evidence="1" id="KW-0479">Metal-binding</keyword>
<dbReference type="PANTHER" id="PTHR42988:SF2">
    <property type="entry name" value="CYCLIC NUCLEOTIDE PHOSPHODIESTERASE CBUA0032-RELATED"/>
    <property type="match status" value="1"/>
</dbReference>
<feature type="domain" description="Calcineurin-like phosphoesterase" evidence="5">
    <location>
        <begin position="1"/>
        <end position="194"/>
    </location>
</feature>
<dbReference type="InterPro" id="IPR050884">
    <property type="entry name" value="CNP_phosphodiesterase-III"/>
</dbReference>
<dbReference type="SUPFAM" id="SSF56300">
    <property type="entry name" value="Metallo-dependent phosphatases"/>
    <property type="match status" value="1"/>
</dbReference>
<dbReference type="Pfam" id="PF00149">
    <property type="entry name" value="Metallophos"/>
    <property type="match status" value="1"/>
</dbReference>
<keyword evidence="7" id="KW-1185">Reference proteome</keyword>
<evidence type="ECO:0000313" key="7">
    <source>
        <dbReference type="Proteomes" id="UP001427805"/>
    </source>
</evidence>
<evidence type="ECO:0000256" key="1">
    <source>
        <dbReference type="ARBA" id="ARBA00022723"/>
    </source>
</evidence>
<keyword evidence="2" id="KW-0378">Hydrolase</keyword>
<dbReference type="Gene3D" id="3.60.21.10">
    <property type="match status" value="1"/>
</dbReference>
<accession>A0ABV0BBS4</accession>
<dbReference type="EMBL" id="JBDIZK010000011">
    <property type="protein sequence ID" value="MEN3748994.1"/>
    <property type="molecule type" value="Genomic_DNA"/>
</dbReference>
<evidence type="ECO:0000259" key="5">
    <source>
        <dbReference type="Pfam" id="PF00149"/>
    </source>
</evidence>
<evidence type="ECO:0000256" key="3">
    <source>
        <dbReference type="ARBA" id="ARBA00023004"/>
    </source>
</evidence>
<evidence type="ECO:0000256" key="2">
    <source>
        <dbReference type="ARBA" id="ARBA00022801"/>
    </source>
</evidence>
<dbReference type="Proteomes" id="UP001427805">
    <property type="component" value="Unassembled WGS sequence"/>
</dbReference>
<organism evidence="6 7">
    <name type="scientific">Sphingomonas rustica</name>
    <dbReference type="NCBI Taxonomy" id="3103142"/>
    <lineage>
        <taxon>Bacteria</taxon>
        <taxon>Pseudomonadati</taxon>
        <taxon>Pseudomonadota</taxon>
        <taxon>Alphaproteobacteria</taxon>
        <taxon>Sphingomonadales</taxon>
        <taxon>Sphingomonadaceae</taxon>
        <taxon>Sphingomonas</taxon>
    </lineage>
</organism>
<comment type="caution">
    <text evidence="6">The sequence shown here is derived from an EMBL/GenBank/DDBJ whole genome shotgun (WGS) entry which is preliminary data.</text>
</comment>
<comment type="similarity">
    <text evidence="4">Belongs to the cyclic nucleotide phosphodiesterase class-III family.</text>
</comment>
<protein>
    <submittedName>
        <fullName evidence="6">Phosphodiesterase</fullName>
    </submittedName>
</protein>
<dbReference type="RefSeq" id="WP_346248036.1">
    <property type="nucleotide sequence ID" value="NZ_JBDIZK010000011.1"/>
</dbReference>
<dbReference type="PANTHER" id="PTHR42988">
    <property type="entry name" value="PHOSPHOHYDROLASE"/>
    <property type="match status" value="1"/>
</dbReference>
<dbReference type="InterPro" id="IPR004843">
    <property type="entry name" value="Calcineurin-like_PHP"/>
</dbReference>
<sequence>MLIAQITDLHLGFGPVGQDYNETRLLRVLEQIVDGPNRPDLMLATGDLSEHGDPASYRRLAELLAMCPFPCHVIPGNHDDRTSLSRAFPDMPTPGGFMHYAVTDLDGLRILMLDTTEQGRTGGAFCAARADWLAERLAEAPEVPTLIALHHPPIDVGIEWLRTDPQEGWVRRFAGAIEGQSQVRAILSGHVHRPIVGRWRGASVAIAPSIAPGAALDLRPMDIETPDQRALVVADRPGYALHRWHDGALTSFFAFAEDTAPLSRFDARTQRLVREMAAERRSG</sequence>
<dbReference type="InterPro" id="IPR026575">
    <property type="entry name" value="GpdQ/CpdA-like"/>
</dbReference>
<name>A0ABV0BBS4_9SPHN</name>
<reference evidence="6 7" key="1">
    <citation type="submission" date="2024-05" db="EMBL/GenBank/DDBJ databases">
        <title>Sphingomonas sp. HF-S3 16S ribosomal RNA gene Genome sequencing and assembly.</title>
        <authorList>
            <person name="Lee H."/>
        </authorList>
    </citation>
    <scope>NUCLEOTIDE SEQUENCE [LARGE SCALE GENOMIC DNA]</scope>
    <source>
        <strain evidence="6 7">HF-S3</strain>
    </source>
</reference>
<gene>
    <name evidence="6" type="ORF">TPR58_17595</name>
</gene>
<evidence type="ECO:0000313" key="6">
    <source>
        <dbReference type="EMBL" id="MEN3748994.1"/>
    </source>
</evidence>
<keyword evidence="3" id="KW-0408">Iron</keyword>
<evidence type="ECO:0000256" key="4">
    <source>
        <dbReference type="ARBA" id="ARBA00025742"/>
    </source>
</evidence>